<organism evidence="1 2">
    <name type="scientific">Mycolicibacterium boenickei</name>
    <dbReference type="NCBI Taxonomy" id="146017"/>
    <lineage>
        <taxon>Bacteria</taxon>
        <taxon>Bacillati</taxon>
        <taxon>Actinomycetota</taxon>
        <taxon>Actinomycetes</taxon>
        <taxon>Mycobacteriales</taxon>
        <taxon>Mycobacteriaceae</taxon>
        <taxon>Mycolicibacterium</taxon>
    </lineage>
</organism>
<dbReference type="Proteomes" id="UP000466683">
    <property type="component" value="Chromosome"/>
</dbReference>
<proteinExistence type="predicted"/>
<evidence type="ECO:0000313" key="2">
    <source>
        <dbReference type="Proteomes" id="UP000466683"/>
    </source>
</evidence>
<keyword evidence="2" id="KW-1185">Reference proteome</keyword>
<dbReference type="EMBL" id="AP022579">
    <property type="protein sequence ID" value="BBX94137.1"/>
    <property type="molecule type" value="Genomic_DNA"/>
</dbReference>
<gene>
    <name evidence="1" type="ORF">MBOE_57860</name>
</gene>
<evidence type="ECO:0000313" key="1">
    <source>
        <dbReference type="EMBL" id="BBX94137.1"/>
    </source>
</evidence>
<accession>A0ABN5ZJ41</accession>
<protein>
    <submittedName>
        <fullName evidence="1">Uncharacterized protein</fullName>
    </submittedName>
</protein>
<name>A0ABN5ZJ41_9MYCO</name>
<sequence length="123" mass="13458">MRPPAPVDFAKGNSACSLIRTSVRAVDETNWQPREVFDAVQGRGFAYGSMAPPCPLGEGPSLVEVSYLDDDELRKFALAADLLLKVADLDQSLFAELQKAVRTSTPQLLRMTATTEWMPSRGT</sequence>
<reference evidence="1 2" key="1">
    <citation type="journal article" date="2019" name="Emerg. Microbes Infect.">
        <title>Comprehensive subspecies identification of 175 nontuberculous mycobacteria species based on 7547 genomic profiles.</title>
        <authorList>
            <person name="Matsumoto Y."/>
            <person name="Kinjo T."/>
            <person name="Motooka D."/>
            <person name="Nabeya D."/>
            <person name="Jung N."/>
            <person name="Uechi K."/>
            <person name="Horii T."/>
            <person name="Iida T."/>
            <person name="Fujita J."/>
            <person name="Nakamura S."/>
        </authorList>
    </citation>
    <scope>NUCLEOTIDE SEQUENCE [LARGE SCALE GENOMIC DNA]</scope>
    <source>
        <strain evidence="1 2">JCM 15653</strain>
    </source>
</reference>